<evidence type="ECO:0000313" key="2">
    <source>
        <dbReference type="EMBL" id="KUG15461.1"/>
    </source>
</evidence>
<dbReference type="NCBIfam" id="NF011470">
    <property type="entry name" value="PRK14887.1"/>
    <property type="match status" value="1"/>
</dbReference>
<evidence type="ECO:0000256" key="1">
    <source>
        <dbReference type="ARBA" id="ARBA00007073"/>
    </source>
</evidence>
<proteinExistence type="inferred from homology"/>
<sequence>MRAIEGVLITRHRHAGCVAQALAPDNLQGMQSCASGDEVRTTVSSPRLRSLIASVDDYLTNCAIAEDLCSYTSD</sequence>
<dbReference type="AlphaFoldDB" id="A0A0W8F3N2"/>
<dbReference type="InterPro" id="IPR015419">
    <property type="entry name" value="CTAG/Pcc1"/>
</dbReference>
<protein>
    <submittedName>
        <fullName evidence="2">Uncharacterized protein</fullName>
    </submittedName>
</protein>
<dbReference type="Pfam" id="PF09341">
    <property type="entry name" value="Pcc1"/>
    <property type="match status" value="1"/>
</dbReference>
<reference evidence="2" key="1">
    <citation type="journal article" date="2015" name="Proc. Natl. Acad. Sci. U.S.A.">
        <title>Networks of energetic and metabolic interactions define dynamics in microbial communities.</title>
        <authorList>
            <person name="Embree M."/>
            <person name="Liu J.K."/>
            <person name="Al-Bassam M.M."/>
            <person name="Zengler K."/>
        </authorList>
    </citation>
    <scope>NUCLEOTIDE SEQUENCE</scope>
</reference>
<accession>A0A0W8F3N2</accession>
<organism evidence="2">
    <name type="scientific">hydrocarbon metagenome</name>
    <dbReference type="NCBI Taxonomy" id="938273"/>
    <lineage>
        <taxon>unclassified sequences</taxon>
        <taxon>metagenomes</taxon>
        <taxon>ecological metagenomes</taxon>
    </lineage>
</organism>
<name>A0A0W8F3N2_9ZZZZ</name>
<comment type="caution">
    <text evidence="2">The sequence shown here is derived from an EMBL/GenBank/DDBJ whole genome shotgun (WGS) entry which is preliminary data.</text>
</comment>
<dbReference type="EMBL" id="LNQE01001554">
    <property type="protein sequence ID" value="KUG15461.1"/>
    <property type="molecule type" value="Genomic_DNA"/>
</dbReference>
<comment type="similarity">
    <text evidence="1">Belongs to the CTAG/PCC1 family.</text>
</comment>
<gene>
    <name evidence="2" type="ORF">ASZ90_014878</name>
</gene>